<dbReference type="PANTHER" id="PTHR46246">
    <property type="entry name" value="GUANOSINE-3',5'-BIS(DIPHOSPHATE) 3'-PYROPHOSPHOHYDROLASE MESH1"/>
    <property type="match status" value="1"/>
</dbReference>
<dbReference type="EMBL" id="DVFU01000017">
    <property type="protein sequence ID" value="HIQ64233.1"/>
    <property type="molecule type" value="Genomic_DNA"/>
</dbReference>
<dbReference type="PANTHER" id="PTHR46246:SF1">
    <property type="entry name" value="GUANOSINE-3',5'-BIS(DIPHOSPHATE) 3'-PYROPHOSPHOHYDROLASE MESH1"/>
    <property type="match status" value="1"/>
</dbReference>
<evidence type="ECO:0000313" key="2">
    <source>
        <dbReference type="Proteomes" id="UP000886725"/>
    </source>
</evidence>
<sequence length="220" mass="25894">MNLFDLTETFEFLKNYSIQKQKPNTLKALLLIQELHKNQFRKEGTPFVIHPMSVAMDAITLGLDDDNLLATALLHDVEEDCGVNTEDLGFNDTITHSVHLLTKRKVPKDQKQSELNRYFHDLQTDKNAIIVKLLDRKNNLSTMVHAFSYEKMKEYVTETKTYCIPLLKITQKYPDLNNFYHIIKGFYYPFLESFEYQDSMIQKEKPFQFQKRPQKMSTTP</sequence>
<organism evidence="1 2">
    <name type="scientific">Candidatus Faecenecus gallistercoris</name>
    <dbReference type="NCBI Taxonomy" id="2840793"/>
    <lineage>
        <taxon>Bacteria</taxon>
        <taxon>Bacillati</taxon>
        <taxon>Bacillota</taxon>
        <taxon>Bacillota incertae sedis</taxon>
        <taxon>Candidatus Faecenecus</taxon>
    </lineage>
</organism>
<dbReference type="Proteomes" id="UP000886725">
    <property type="component" value="Unassembled WGS sequence"/>
</dbReference>
<dbReference type="Gene3D" id="1.10.3210.10">
    <property type="entry name" value="Hypothetical protein af1432"/>
    <property type="match status" value="1"/>
</dbReference>
<dbReference type="InterPro" id="IPR052194">
    <property type="entry name" value="MESH1"/>
</dbReference>
<accession>A0A9D1CK88</accession>
<reference evidence="1" key="1">
    <citation type="submission" date="2020-10" db="EMBL/GenBank/DDBJ databases">
        <authorList>
            <person name="Gilroy R."/>
        </authorList>
    </citation>
    <scope>NUCLEOTIDE SEQUENCE</scope>
    <source>
        <strain evidence="1">CHK165-10780</strain>
    </source>
</reference>
<dbReference type="AlphaFoldDB" id="A0A9D1CK88"/>
<comment type="caution">
    <text evidence="1">The sequence shown here is derived from an EMBL/GenBank/DDBJ whole genome shotgun (WGS) entry which is preliminary data.</text>
</comment>
<protein>
    <submittedName>
        <fullName evidence="1">Bifunctional (P)ppGpp synthetase/guanosine-3',5'-bis(Diphosphate) 3'-pyrophosphohydrolase</fullName>
    </submittedName>
</protein>
<dbReference type="Pfam" id="PF13328">
    <property type="entry name" value="HD_4"/>
    <property type="match status" value="1"/>
</dbReference>
<evidence type="ECO:0000313" key="1">
    <source>
        <dbReference type="EMBL" id="HIQ64233.1"/>
    </source>
</evidence>
<dbReference type="SUPFAM" id="SSF109604">
    <property type="entry name" value="HD-domain/PDEase-like"/>
    <property type="match status" value="1"/>
</dbReference>
<gene>
    <name evidence="1" type="ORF">IAC85_00680</name>
</gene>
<reference evidence="1" key="2">
    <citation type="journal article" date="2021" name="PeerJ">
        <title>Extensive microbial diversity within the chicken gut microbiome revealed by metagenomics and culture.</title>
        <authorList>
            <person name="Gilroy R."/>
            <person name="Ravi A."/>
            <person name="Getino M."/>
            <person name="Pursley I."/>
            <person name="Horton D.L."/>
            <person name="Alikhan N.F."/>
            <person name="Baker D."/>
            <person name="Gharbi K."/>
            <person name="Hall N."/>
            <person name="Watson M."/>
            <person name="Adriaenssens E.M."/>
            <person name="Foster-Nyarko E."/>
            <person name="Jarju S."/>
            <person name="Secka A."/>
            <person name="Antonio M."/>
            <person name="Oren A."/>
            <person name="Chaudhuri R.R."/>
            <person name="La Ragione R."/>
            <person name="Hildebrand F."/>
            <person name="Pallen M.J."/>
        </authorList>
    </citation>
    <scope>NUCLEOTIDE SEQUENCE</scope>
    <source>
        <strain evidence="1">CHK165-10780</strain>
    </source>
</reference>
<name>A0A9D1CK88_9FIRM</name>
<proteinExistence type="predicted"/>
<dbReference type="GO" id="GO:0008893">
    <property type="term" value="F:guanosine-3',5'-bis(diphosphate) 3'-diphosphatase activity"/>
    <property type="evidence" value="ECO:0007669"/>
    <property type="project" value="TreeGrafter"/>
</dbReference>